<protein>
    <submittedName>
        <fullName evidence="2">Uncharacterized protein</fullName>
    </submittedName>
</protein>
<evidence type="ECO:0000256" key="1">
    <source>
        <dbReference type="ARBA" id="ARBA00004430"/>
    </source>
</evidence>
<gene>
    <name evidence="2" type="ORF">GPECTOR_9g426</name>
</gene>
<comment type="subcellular location">
    <subcellularLocation>
        <location evidence="1">Cytoplasm</location>
        <location evidence="1">Cytoskeleton</location>
        <location evidence="1">Cilium axoneme</location>
    </subcellularLocation>
</comment>
<dbReference type="InterPro" id="IPR032675">
    <property type="entry name" value="LRR_dom_sf"/>
</dbReference>
<organism evidence="2 3">
    <name type="scientific">Gonium pectorale</name>
    <name type="common">Green alga</name>
    <dbReference type="NCBI Taxonomy" id="33097"/>
    <lineage>
        <taxon>Eukaryota</taxon>
        <taxon>Viridiplantae</taxon>
        <taxon>Chlorophyta</taxon>
        <taxon>core chlorophytes</taxon>
        <taxon>Chlorophyceae</taxon>
        <taxon>CS clade</taxon>
        <taxon>Chlamydomonadales</taxon>
        <taxon>Volvocaceae</taxon>
        <taxon>Gonium</taxon>
    </lineage>
</organism>
<reference evidence="3" key="1">
    <citation type="journal article" date="2016" name="Nat. Commun.">
        <title>The Gonium pectorale genome demonstrates co-option of cell cycle regulation during the evolution of multicellularity.</title>
        <authorList>
            <person name="Hanschen E.R."/>
            <person name="Marriage T.N."/>
            <person name="Ferris P.J."/>
            <person name="Hamaji T."/>
            <person name="Toyoda A."/>
            <person name="Fujiyama A."/>
            <person name="Neme R."/>
            <person name="Noguchi H."/>
            <person name="Minakuchi Y."/>
            <person name="Suzuki M."/>
            <person name="Kawai-Toyooka H."/>
            <person name="Smith D.R."/>
            <person name="Sparks H."/>
            <person name="Anderson J."/>
            <person name="Bakaric R."/>
            <person name="Luria V."/>
            <person name="Karger A."/>
            <person name="Kirschner M.W."/>
            <person name="Durand P.M."/>
            <person name="Michod R.E."/>
            <person name="Nozaki H."/>
            <person name="Olson B.J."/>
        </authorList>
    </citation>
    <scope>NUCLEOTIDE SEQUENCE [LARGE SCALE GENOMIC DNA]</scope>
    <source>
        <strain evidence="3">NIES-2863</strain>
    </source>
</reference>
<accession>A0A150GRK0</accession>
<proteinExistence type="predicted"/>
<dbReference type="Proteomes" id="UP000075714">
    <property type="component" value="Unassembled WGS sequence"/>
</dbReference>
<dbReference type="AlphaFoldDB" id="A0A150GRK0"/>
<dbReference type="SUPFAM" id="SSF52047">
    <property type="entry name" value="RNI-like"/>
    <property type="match status" value="1"/>
</dbReference>
<name>A0A150GRK0_GONPE</name>
<dbReference type="GO" id="GO:0005930">
    <property type="term" value="C:axoneme"/>
    <property type="evidence" value="ECO:0007669"/>
    <property type="project" value="UniProtKB-SubCell"/>
</dbReference>
<keyword evidence="3" id="KW-1185">Reference proteome</keyword>
<evidence type="ECO:0000313" key="2">
    <source>
        <dbReference type="EMBL" id="KXZ52382.1"/>
    </source>
</evidence>
<sequence>MLLTCSAWYRSLKSVVPSLRPHHLGDPALGLPYTSLSTLEAPLARKVDPLLPIPQLAPLRHPDRLASLFPSLVRLNIAGQQLGAQGLQSLLPLAGTLQHLDASGCAIRAADLPHLACLTHLTSLALNGVQLVPPQSPGRPGWRCAQSIAAEFAHRLPRLARLRRLELGLEEWSWMQYLQERTGEGHLAGAAAAAAGGPA</sequence>
<comment type="caution">
    <text evidence="2">The sequence shown here is derived from an EMBL/GenBank/DDBJ whole genome shotgun (WGS) entry which is preliminary data.</text>
</comment>
<dbReference type="Gene3D" id="3.80.10.10">
    <property type="entry name" value="Ribonuclease Inhibitor"/>
    <property type="match status" value="1"/>
</dbReference>
<evidence type="ECO:0000313" key="3">
    <source>
        <dbReference type="Proteomes" id="UP000075714"/>
    </source>
</evidence>
<dbReference type="EMBL" id="LSYV01000010">
    <property type="protein sequence ID" value="KXZ52382.1"/>
    <property type="molecule type" value="Genomic_DNA"/>
</dbReference>